<keyword evidence="2" id="KW-0808">Transferase</keyword>
<organism evidence="2 3">
    <name type="scientific">Plastoroseomonas arctica</name>
    <dbReference type="NCBI Taxonomy" id="1509237"/>
    <lineage>
        <taxon>Bacteria</taxon>
        <taxon>Pseudomonadati</taxon>
        <taxon>Pseudomonadota</taxon>
        <taxon>Alphaproteobacteria</taxon>
        <taxon>Acetobacterales</taxon>
        <taxon>Acetobacteraceae</taxon>
        <taxon>Plastoroseomonas</taxon>
    </lineage>
</organism>
<dbReference type="Pfam" id="PF13489">
    <property type="entry name" value="Methyltransf_23"/>
    <property type="match status" value="1"/>
</dbReference>
<dbReference type="CDD" id="cd02440">
    <property type="entry name" value="AdoMet_MTases"/>
    <property type="match status" value="1"/>
</dbReference>
<dbReference type="GO" id="GO:0032259">
    <property type="term" value="P:methylation"/>
    <property type="evidence" value="ECO:0007669"/>
    <property type="project" value="UniProtKB-KW"/>
</dbReference>
<sequence>MSMLTPGSFGLDIGPSYNLLLPKSEGFNIETVDYADQATLRSKYASTVNVDIARIEVVDHVTGGRPLTETIPPDRAYDFILASHVIGHTPDLIGFLADCARFLRPGGRLVLAVLGKRFWSDLIHPLTSVGRGAAGTCRAADPAHADGSADVGRLRRAARLRRDRLVAAGGPSAGLRRQARQGNETRRACARVAGVCGRALLALRSIELPPADRGSARLGHDDAARGCLPPPRNA</sequence>
<gene>
    <name evidence="2" type="ORF">GXW79_10950</name>
</gene>
<evidence type="ECO:0000313" key="2">
    <source>
        <dbReference type="EMBL" id="MBR0655597.1"/>
    </source>
</evidence>
<comment type="caution">
    <text evidence="2">The sequence shown here is derived from an EMBL/GenBank/DDBJ whole genome shotgun (WGS) entry which is preliminary data.</text>
</comment>
<proteinExistence type="predicted"/>
<feature type="compositionally biased region" description="Basic and acidic residues" evidence="1">
    <location>
        <begin position="214"/>
        <end position="224"/>
    </location>
</feature>
<dbReference type="InterPro" id="IPR029063">
    <property type="entry name" value="SAM-dependent_MTases_sf"/>
</dbReference>
<reference evidence="2" key="2">
    <citation type="journal article" date="2021" name="Syst. Appl. Microbiol.">
        <title>Roseomonas hellenica sp. nov., isolated from roots of wild-growing Alkanna tinctoria.</title>
        <authorList>
            <person name="Rat A."/>
            <person name="Naranjo H.D."/>
            <person name="Lebbe L."/>
            <person name="Cnockaert M."/>
            <person name="Krigas N."/>
            <person name="Grigoriadou K."/>
            <person name="Maloupa E."/>
            <person name="Willems A."/>
        </authorList>
    </citation>
    <scope>NUCLEOTIDE SEQUENCE</scope>
    <source>
        <strain evidence="2">LMG 28251</strain>
    </source>
</reference>
<name>A0AAF1JWU9_9PROT</name>
<dbReference type="AlphaFoldDB" id="A0AAF1JWU9"/>
<dbReference type="Proteomes" id="UP001196068">
    <property type="component" value="Unassembled WGS sequence"/>
</dbReference>
<dbReference type="SUPFAM" id="SSF53335">
    <property type="entry name" value="S-adenosyl-L-methionine-dependent methyltransferases"/>
    <property type="match status" value="1"/>
</dbReference>
<dbReference type="GO" id="GO:0008168">
    <property type="term" value="F:methyltransferase activity"/>
    <property type="evidence" value="ECO:0007669"/>
    <property type="project" value="UniProtKB-KW"/>
</dbReference>
<keyword evidence="3" id="KW-1185">Reference proteome</keyword>
<reference evidence="2" key="1">
    <citation type="submission" date="2020-01" db="EMBL/GenBank/DDBJ databases">
        <authorList>
            <person name="Rat A."/>
        </authorList>
    </citation>
    <scope>NUCLEOTIDE SEQUENCE</scope>
    <source>
        <strain evidence="2">LMG 28251</strain>
    </source>
</reference>
<keyword evidence="2" id="KW-0489">Methyltransferase</keyword>
<feature type="region of interest" description="Disordered" evidence="1">
    <location>
        <begin position="212"/>
        <end position="234"/>
    </location>
</feature>
<dbReference type="EMBL" id="JAAEDH010000011">
    <property type="protein sequence ID" value="MBR0655597.1"/>
    <property type="molecule type" value="Genomic_DNA"/>
</dbReference>
<evidence type="ECO:0000256" key="1">
    <source>
        <dbReference type="SAM" id="MobiDB-lite"/>
    </source>
</evidence>
<dbReference type="Gene3D" id="3.40.50.150">
    <property type="entry name" value="Vaccinia Virus protein VP39"/>
    <property type="match status" value="1"/>
</dbReference>
<evidence type="ECO:0000313" key="3">
    <source>
        <dbReference type="Proteomes" id="UP001196068"/>
    </source>
</evidence>
<accession>A0AAF1JWU9</accession>
<protein>
    <submittedName>
        <fullName evidence="2">Class I SAM-dependent methyltransferase</fullName>
    </submittedName>
</protein>